<dbReference type="RefSeq" id="WP_173220460.1">
    <property type="nucleotide sequence ID" value="NZ_CP048104.1"/>
</dbReference>
<gene>
    <name evidence="10" type="ORF">GXN76_03240</name>
</gene>
<evidence type="ECO:0000256" key="4">
    <source>
        <dbReference type="ARBA" id="ARBA00022823"/>
    </source>
</evidence>
<reference evidence="10 11" key="1">
    <citation type="submission" date="2020-01" db="EMBL/GenBank/DDBJ databases">
        <authorList>
            <person name="Gulvik C.A."/>
            <person name="Batra D.G."/>
        </authorList>
    </citation>
    <scope>NUCLEOTIDE SEQUENCE [LARGE SCALE GENOMIC DNA]</scope>
    <source>
        <strain evidence="10 11">W9323</strain>
    </source>
</reference>
<sequence>MSVHFKLPDVGEGVAEAEVIRWLVRPGEQVEQDQGVVEVQTDKAVVELPSPAEGLVEKVHWQEGETVPVGEVLLVIQPQAPQQSGPSPSPPPLLPSDSEEQEGPISQGLKRSKEPQPERIRTAGKRRVMAAPSTRRLARELGIDLSQVHGTGPQGRVTPEDVRKFAKSDTASSGLSSIDAGSRINGSGDPLVEKLCKTREVIAKRLHFSVTQKPHVTHFDELNAEGLVSWRRRLKEESGIQMSYFPVLLKALAVTIRHHPQFNAHFDEEQKQIHRFTSVHLGIAVDTPRGLLVPVIRDVDRKNIVEIAKEVRHLTQAAQNGSLSPDQLRGSTLTVSNVGPLGGRWATPIINPPEVAILAIHPIEQRPVVIDGKLTSGWRMNVSLSFDHRILDGADAIRFTQTLEGYLRDMGKLVLELS</sequence>
<protein>
    <recommendedName>
        <fullName evidence="6">Dihydrolipoamide acetyltransferase component of pyruvate dehydrogenase complex</fullName>
        <ecNumber evidence="6">2.3.1.-</ecNumber>
    </recommendedName>
</protein>
<dbReference type="InterPro" id="IPR003016">
    <property type="entry name" value="2-oxoA_DH_lipoyl-BS"/>
</dbReference>
<evidence type="ECO:0000256" key="6">
    <source>
        <dbReference type="RuleBase" id="RU003423"/>
    </source>
</evidence>
<dbReference type="InterPro" id="IPR050743">
    <property type="entry name" value="2-oxoacid_DH_E2_comp"/>
</dbReference>
<dbReference type="Pfam" id="PF02817">
    <property type="entry name" value="E3_binding"/>
    <property type="match status" value="1"/>
</dbReference>
<dbReference type="AlphaFoldDB" id="A0A7D3Y8G6"/>
<dbReference type="PROSITE" id="PS00189">
    <property type="entry name" value="LIPOYL"/>
    <property type="match status" value="1"/>
</dbReference>
<dbReference type="FunFam" id="3.30.559.10:FF:000007">
    <property type="entry name" value="Dihydrolipoamide acetyltransferase component of pyruvate dehydrogenase complex"/>
    <property type="match status" value="1"/>
</dbReference>
<dbReference type="CDD" id="cd06849">
    <property type="entry name" value="lipoyl_domain"/>
    <property type="match status" value="1"/>
</dbReference>
<evidence type="ECO:0000259" key="8">
    <source>
        <dbReference type="PROSITE" id="PS50968"/>
    </source>
</evidence>
<dbReference type="InterPro" id="IPR023213">
    <property type="entry name" value="CAT-like_dom_sf"/>
</dbReference>
<feature type="domain" description="Peripheral subunit-binding (PSBD)" evidence="9">
    <location>
        <begin position="129"/>
        <end position="166"/>
    </location>
</feature>
<evidence type="ECO:0000256" key="1">
    <source>
        <dbReference type="ARBA" id="ARBA00001938"/>
    </source>
</evidence>
<comment type="cofactor">
    <cofactor evidence="1 6">
        <name>(R)-lipoate</name>
        <dbReference type="ChEBI" id="CHEBI:83088"/>
    </cofactor>
</comment>
<dbReference type="SUPFAM" id="SSF52777">
    <property type="entry name" value="CoA-dependent acyltransferases"/>
    <property type="match status" value="1"/>
</dbReference>
<dbReference type="PROSITE" id="PS51826">
    <property type="entry name" value="PSBD"/>
    <property type="match status" value="1"/>
</dbReference>
<dbReference type="Proteomes" id="UP000503088">
    <property type="component" value="Chromosome"/>
</dbReference>
<proteinExistence type="inferred from homology"/>
<dbReference type="SUPFAM" id="SSF47005">
    <property type="entry name" value="Peripheral subunit-binding domain of 2-oxo acid dehydrogenase complex"/>
    <property type="match status" value="1"/>
</dbReference>
<evidence type="ECO:0000313" key="11">
    <source>
        <dbReference type="Proteomes" id="UP000503088"/>
    </source>
</evidence>
<dbReference type="InterPro" id="IPR004167">
    <property type="entry name" value="PSBD"/>
</dbReference>
<dbReference type="InterPro" id="IPR036625">
    <property type="entry name" value="E3-bd_dom_sf"/>
</dbReference>
<dbReference type="Gene3D" id="3.30.559.10">
    <property type="entry name" value="Chloramphenicol acetyltransferase-like domain"/>
    <property type="match status" value="1"/>
</dbReference>
<feature type="domain" description="Lipoyl-binding" evidence="8">
    <location>
        <begin position="2"/>
        <end position="77"/>
    </location>
</feature>
<evidence type="ECO:0000256" key="7">
    <source>
        <dbReference type="SAM" id="MobiDB-lite"/>
    </source>
</evidence>
<dbReference type="SUPFAM" id="SSF51230">
    <property type="entry name" value="Single hybrid motif"/>
    <property type="match status" value="1"/>
</dbReference>
<evidence type="ECO:0000256" key="3">
    <source>
        <dbReference type="ARBA" id="ARBA00022679"/>
    </source>
</evidence>
<evidence type="ECO:0000256" key="5">
    <source>
        <dbReference type="ARBA" id="ARBA00023315"/>
    </source>
</evidence>
<keyword evidence="4 6" id="KW-0450">Lipoyl</keyword>
<evidence type="ECO:0000259" key="9">
    <source>
        <dbReference type="PROSITE" id="PS51826"/>
    </source>
</evidence>
<dbReference type="PANTHER" id="PTHR43178">
    <property type="entry name" value="DIHYDROLIPOAMIDE ACETYLTRANSFERASE COMPONENT OF PYRUVATE DEHYDROGENASE COMPLEX"/>
    <property type="match status" value="1"/>
</dbReference>
<dbReference type="PROSITE" id="PS50968">
    <property type="entry name" value="BIOTINYL_LIPOYL"/>
    <property type="match status" value="1"/>
</dbReference>
<evidence type="ECO:0000313" key="10">
    <source>
        <dbReference type="EMBL" id="QKG83581.1"/>
    </source>
</evidence>
<dbReference type="EC" id="2.3.1.-" evidence="6"/>
<dbReference type="GO" id="GO:0031405">
    <property type="term" value="F:lipoic acid binding"/>
    <property type="evidence" value="ECO:0007669"/>
    <property type="project" value="TreeGrafter"/>
</dbReference>
<dbReference type="Gene3D" id="2.40.50.100">
    <property type="match status" value="1"/>
</dbReference>
<dbReference type="GO" id="GO:0005737">
    <property type="term" value="C:cytoplasm"/>
    <property type="evidence" value="ECO:0007669"/>
    <property type="project" value="TreeGrafter"/>
</dbReference>
<feature type="compositionally biased region" description="Basic and acidic residues" evidence="7">
    <location>
        <begin position="111"/>
        <end position="121"/>
    </location>
</feature>
<name>A0A7D3Y8G6_9BACL</name>
<organism evidence="10 11">
    <name type="scientific">Kroppenstedtia pulmonis</name>
    <dbReference type="NCBI Taxonomy" id="1380685"/>
    <lineage>
        <taxon>Bacteria</taxon>
        <taxon>Bacillati</taxon>
        <taxon>Bacillota</taxon>
        <taxon>Bacilli</taxon>
        <taxon>Bacillales</taxon>
        <taxon>Thermoactinomycetaceae</taxon>
        <taxon>Kroppenstedtia</taxon>
    </lineage>
</organism>
<comment type="similarity">
    <text evidence="2 6">Belongs to the 2-oxoacid dehydrogenase family.</text>
</comment>
<dbReference type="Pfam" id="PF00364">
    <property type="entry name" value="Biotin_lipoyl"/>
    <property type="match status" value="1"/>
</dbReference>
<dbReference type="GO" id="GO:0016407">
    <property type="term" value="F:acetyltransferase activity"/>
    <property type="evidence" value="ECO:0007669"/>
    <property type="project" value="TreeGrafter"/>
</dbReference>
<keyword evidence="11" id="KW-1185">Reference proteome</keyword>
<feature type="region of interest" description="Disordered" evidence="7">
    <location>
        <begin position="79"/>
        <end position="133"/>
    </location>
</feature>
<dbReference type="InterPro" id="IPR001078">
    <property type="entry name" value="2-oxoacid_DH_actylTfrase"/>
</dbReference>
<dbReference type="Pfam" id="PF00198">
    <property type="entry name" value="2-oxoacid_dh"/>
    <property type="match status" value="1"/>
</dbReference>
<keyword evidence="3 6" id="KW-0808">Transferase</keyword>
<dbReference type="EMBL" id="CP048104">
    <property type="protein sequence ID" value="QKG83581.1"/>
    <property type="molecule type" value="Genomic_DNA"/>
</dbReference>
<dbReference type="PANTHER" id="PTHR43178:SF5">
    <property type="entry name" value="LIPOAMIDE ACYLTRANSFERASE COMPONENT OF BRANCHED-CHAIN ALPHA-KETO ACID DEHYDROGENASE COMPLEX, MITOCHONDRIAL"/>
    <property type="match status" value="1"/>
</dbReference>
<accession>A0A7D3Y8G6</accession>
<keyword evidence="5 6" id="KW-0012">Acyltransferase</keyword>
<dbReference type="InterPro" id="IPR000089">
    <property type="entry name" value="Biotin_lipoyl"/>
</dbReference>
<dbReference type="InterPro" id="IPR011053">
    <property type="entry name" value="Single_hybrid_motif"/>
</dbReference>
<evidence type="ECO:0000256" key="2">
    <source>
        <dbReference type="ARBA" id="ARBA00007317"/>
    </source>
</evidence>
<dbReference type="Gene3D" id="4.10.320.10">
    <property type="entry name" value="E3-binding domain"/>
    <property type="match status" value="1"/>
</dbReference>
<dbReference type="KEGG" id="kpul:GXN76_03240"/>